<sequence>MIEPIELKAQPMPPALNIHIEPDEPIELANMLVSLEAIGRRYKIFATNEFSLKRGEHARLFVSSIKPGSIDISLIPDIYDASAAGIGAIAAISVGDATGAVASFGQSLKALLNLFDSADDADDQSDVEITVQDCNDAINIVKPTAEAGGSQTFNVYNIAGDAVFALEVDEGRSKRVMRRAVDKKEELEVPSIERFKNVALIWKTFDRSAARVDGSRSPDKAIIEEISDKPKSVLFGDDQTEIKSAIISDDQNLLKMVYYVDVEVVTARQKIAAYRIVGYHGKDALSDDE</sequence>
<proteinExistence type="predicted"/>
<reference evidence="1 2" key="1">
    <citation type="submission" date="2020-08" db="EMBL/GenBank/DDBJ databases">
        <title>Genomic Encyclopedia of Type Strains, Phase IV (KMG-IV): sequencing the most valuable type-strain genomes for metagenomic binning, comparative biology and taxonomic classification.</title>
        <authorList>
            <person name="Goeker M."/>
        </authorList>
    </citation>
    <scope>NUCLEOTIDE SEQUENCE [LARGE SCALE GENOMIC DNA]</scope>
    <source>
        <strain evidence="1 2">DSM 28101</strain>
    </source>
</reference>
<dbReference type="EMBL" id="JACIDZ010000009">
    <property type="protein sequence ID" value="MBB4122899.1"/>
    <property type="molecule type" value="Genomic_DNA"/>
</dbReference>
<gene>
    <name evidence="1" type="ORF">GGR30_002834</name>
</gene>
<keyword evidence="2" id="KW-1185">Reference proteome</keyword>
<dbReference type="RefSeq" id="WP_183487323.1">
    <property type="nucleotide sequence ID" value="NZ_JACIDZ010000009.1"/>
</dbReference>
<protein>
    <submittedName>
        <fullName evidence="1">Uncharacterized protein</fullName>
    </submittedName>
</protein>
<dbReference type="Proteomes" id="UP000530571">
    <property type="component" value="Unassembled WGS sequence"/>
</dbReference>
<accession>A0A7W6KMM9</accession>
<comment type="caution">
    <text evidence="1">The sequence shown here is derived from an EMBL/GenBank/DDBJ whole genome shotgun (WGS) entry which is preliminary data.</text>
</comment>
<name>A0A7W6KMM9_9HYPH</name>
<organism evidence="1 2">
    <name type="scientific">Martelella radicis</name>
    <dbReference type="NCBI Taxonomy" id="1397476"/>
    <lineage>
        <taxon>Bacteria</taxon>
        <taxon>Pseudomonadati</taxon>
        <taxon>Pseudomonadota</taxon>
        <taxon>Alphaproteobacteria</taxon>
        <taxon>Hyphomicrobiales</taxon>
        <taxon>Aurantimonadaceae</taxon>
        <taxon>Martelella</taxon>
    </lineage>
</organism>
<evidence type="ECO:0000313" key="1">
    <source>
        <dbReference type="EMBL" id="MBB4122899.1"/>
    </source>
</evidence>
<evidence type="ECO:0000313" key="2">
    <source>
        <dbReference type="Proteomes" id="UP000530571"/>
    </source>
</evidence>
<dbReference type="AlphaFoldDB" id="A0A7W6KMM9"/>